<feature type="coiled-coil region" evidence="2">
    <location>
        <begin position="377"/>
        <end position="404"/>
    </location>
</feature>
<dbReference type="PANTHER" id="PTHR45857">
    <property type="entry name" value="FORMIN-LIKE PROTEIN"/>
    <property type="match status" value="1"/>
</dbReference>
<feature type="region of interest" description="Disordered" evidence="3">
    <location>
        <begin position="949"/>
        <end position="1001"/>
    </location>
</feature>
<dbReference type="SMART" id="SM00498">
    <property type="entry name" value="FH2"/>
    <property type="match status" value="1"/>
</dbReference>
<reference evidence="6 7" key="1">
    <citation type="submission" date="2024-02" db="EMBL/GenBank/DDBJ databases">
        <authorList>
            <person name="Daric V."/>
            <person name="Darras S."/>
        </authorList>
    </citation>
    <scope>NUCLEOTIDE SEQUENCE [LARGE SCALE GENOMIC DNA]</scope>
</reference>
<dbReference type="InterPro" id="IPR016024">
    <property type="entry name" value="ARM-type_fold"/>
</dbReference>
<feature type="compositionally biased region" description="Low complexity" evidence="3">
    <location>
        <begin position="553"/>
        <end position="564"/>
    </location>
</feature>
<evidence type="ECO:0000313" key="6">
    <source>
        <dbReference type="EMBL" id="CAK8671797.1"/>
    </source>
</evidence>
<evidence type="ECO:0000256" key="2">
    <source>
        <dbReference type="SAM" id="Coils"/>
    </source>
</evidence>
<feature type="domain" description="FH2" evidence="5">
    <location>
        <begin position="567"/>
        <end position="957"/>
    </location>
</feature>
<dbReference type="InterPro" id="IPR011989">
    <property type="entry name" value="ARM-like"/>
</dbReference>
<sequence>MGNAESGRINDYRSRNVPLRLPMPDTNELDERFEKVLASMNLPPDKVKVLNKYDNTKKWELICDQDKVEVKHPPSHYIDALQSYLDPTLRRKRFRKRIAQSTKTLRDLEISLRTNHIGWVREFLNEDNKGLDVLVDYLAFAQYAMVYGRDSTSSSSSPNKSLNLGSTGDLSISTMSLRGSSGVSSVSRAQTLPNRRTLKNSRTIIDRDDVHVCITCLRAIMNYQYGFNLVMAHPQCINEIALSLNNRSLRTKSLVLELLAAVCLVRGGHDIILRAFDYFKAICTEPRRFTRLMFYFKTEADNIDFMVSCMQFINIVVHSVEDMNFRVHLQHEFTLLGLDMFLEDLRNTESDRLKVQIQAYLDNMFDVSTLLEDSEMKVTALERVEHLEEQLLDLNEKFQEQEYENMTKIVQLEKQLSSNMSELTAIKKTGYIPAGGFSQAAFDASNKQLLQQRNHLGNAPALGDKTPLKGLPPMPGLPGNEPPDNVGGIKVKTKDAIQSSGKMPSIPTPPPLIGGGTSGGGGDLSLGGPSPPPPPPPPPPGVPPPPPVGGVPGVPNFPGNLPGGLKAKQRHHTKYRLPVLNWSALKPNQVAGTIFNDLDDDSVLNELDLGAFEEMFKTRAQDTEADRARLLKIAEAQQRRGASIIDVNRARNLSITLRKIGSSTDEICRSVYSYDLSTLPLEYVEMLPRFIPNEMELKAFKDYEKSGKSFDALAAEDKFMWLFGRVERLQQRLNIMIFLGNFNDSVMTLTPQIAAVIAASMSIKSSSNLKRVLEIILAVGNYMNSAKRGAVYGFKLQSLDALIDTKSTDKKQTLLHYIVNVIETYYPDIKHFYNELRYVDRACKVSLDNIVTDVNSIKNGMNLTRNEYETHQHPVLEGFIESSQEKVTKVLQDAETAKEAYKNVVEYFGETPKTMPPETFFPMVDRFIKAYQKAEKDLDDWRIADEKRAEKERRAMEQQELKQKKKSKRQDDEKKMKSGEQNLINELRHKQRKDRGAIESKDGAIEDNINFLKSEPYRRGDTVHRSFRKKTRPEATRVAAMSTML</sequence>
<dbReference type="Pfam" id="PF06371">
    <property type="entry name" value="Drf_GBD"/>
    <property type="match status" value="2"/>
</dbReference>
<protein>
    <recommendedName>
        <fullName evidence="8">Formin-like protein</fullName>
    </recommendedName>
</protein>
<dbReference type="Pfam" id="PF06367">
    <property type="entry name" value="Drf_FH3"/>
    <property type="match status" value="1"/>
</dbReference>
<comment type="similarity">
    <text evidence="1">Belongs to the formin homology family.</text>
</comment>
<comment type="caution">
    <text evidence="6">The sequence shown here is derived from an EMBL/GenBank/DDBJ whole genome shotgun (WGS) entry which is preliminary data.</text>
</comment>
<dbReference type="PROSITE" id="PS51232">
    <property type="entry name" value="GBD_FH3"/>
    <property type="match status" value="1"/>
</dbReference>
<feature type="region of interest" description="Disordered" evidence="3">
    <location>
        <begin position="457"/>
        <end position="566"/>
    </location>
</feature>
<dbReference type="InterPro" id="IPR015425">
    <property type="entry name" value="FH2_Formin"/>
</dbReference>
<dbReference type="PROSITE" id="PS51444">
    <property type="entry name" value="FH2"/>
    <property type="match status" value="1"/>
</dbReference>
<evidence type="ECO:0000259" key="5">
    <source>
        <dbReference type="PROSITE" id="PS51444"/>
    </source>
</evidence>
<feature type="region of interest" description="Disordered" evidence="3">
    <location>
        <begin position="1022"/>
        <end position="1045"/>
    </location>
</feature>
<dbReference type="Proteomes" id="UP001642483">
    <property type="component" value="Unassembled WGS sequence"/>
</dbReference>
<name>A0ABP0F0I5_CLALP</name>
<dbReference type="SUPFAM" id="SSF48371">
    <property type="entry name" value="ARM repeat"/>
    <property type="match status" value="1"/>
</dbReference>
<dbReference type="InterPro" id="IPR042201">
    <property type="entry name" value="FH2_Formin_sf"/>
</dbReference>
<evidence type="ECO:0000256" key="3">
    <source>
        <dbReference type="SAM" id="MobiDB-lite"/>
    </source>
</evidence>
<dbReference type="InterPro" id="IPR010472">
    <property type="entry name" value="FH3_dom"/>
</dbReference>
<organism evidence="6 7">
    <name type="scientific">Clavelina lepadiformis</name>
    <name type="common">Light-bulb sea squirt</name>
    <name type="synonym">Ascidia lepadiformis</name>
    <dbReference type="NCBI Taxonomy" id="159417"/>
    <lineage>
        <taxon>Eukaryota</taxon>
        <taxon>Metazoa</taxon>
        <taxon>Chordata</taxon>
        <taxon>Tunicata</taxon>
        <taxon>Ascidiacea</taxon>
        <taxon>Aplousobranchia</taxon>
        <taxon>Clavelinidae</taxon>
        <taxon>Clavelina</taxon>
    </lineage>
</organism>
<accession>A0ABP0F0I5</accession>
<feature type="compositionally biased region" description="Gly residues" evidence="3">
    <location>
        <begin position="513"/>
        <end position="525"/>
    </location>
</feature>
<keyword evidence="7" id="KW-1185">Reference proteome</keyword>
<feature type="compositionally biased region" description="Basic and acidic residues" evidence="3">
    <location>
        <begin position="949"/>
        <end position="962"/>
    </location>
</feature>
<dbReference type="InterPro" id="IPR043592">
    <property type="entry name" value="FMNL_animal"/>
</dbReference>
<evidence type="ECO:0000259" key="4">
    <source>
        <dbReference type="PROSITE" id="PS51232"/>
    </source>
</evidence>
<evidence type="ECO:0008006" key="8">
    <source>
        <dbReference type="Google" id="ProtNLM"/>
    </source>
</evidence>
<dbReference type="SMART" id="SM01139">
    <property type="entry name" value="Drf_FH3"/>
    <property type="match status" value="1"/>
</dbReference>
<proteinExistence type="inferred from homology"/>
<feature type="compositionally biased region" description="Pro residues" evidence="3">
    <location>
        <begin position="529"/>
        <end position="549"/>
    </location>
</feature>
<dbReference type="PANTHER" id="PTHR45857:SF4">
    <property type="entry name" value="FORMIN-LIKE PROTEIN"/>
    <property type="match status" value="1"/>
</dbReference>
<dbReference type="InterPro" id="IPR014768">
    <property type="entry name" value="GBD/FH3_dom"/>
</dbReference>
<dbReference type="SMART" id="SM01140">
    <property type="entry name" value="Drf_GBD"/>
    <property type="match status" value="1"/>
</dbReference>
<dbReference type="EMBL" id="CAWYQH010000001">
    <property type="protein sequence ID" value="CAK8671797.1"/>
    <property type="molecule type" value="Genomic_DNA"/>
</dbReference>
<dbReference type="InterPro" id="IPR010473">
    <property type="entry name" value="GTPase-bd"/>
</dbReference>
<evidence type="ECO:0000313" key="7">
    <source>
        <dbReference type="Proteomes" id="UP001642483"/>
    </source>
</evidence>
<feature type="compositionally biased region" description="Basic and acidic residues" evidence="3">
    <location>
        <begin position="969"/>
        <end position="978"/>
    </location>
</feature>
<dbReference type="SUPFAM" id="SSF101447">
    <property type="entry name" value="Formin homology 2 domain (FH2 domain)"/>
    <property type="match status" value="1"/>
</dbReference>
<feature type="domain" description="GBD/FH3" evidence="4">
    <location>
        <begin position="21"/>
        <end position="448"/>
    </location>
</feature>
<keyword evidence="2" id="KW-0175">Coiled coil</keyword>
<gene>
    <name evidence="6" type="ORF">CVLEPA_LOCUS834</name>
</gene>
<evidence type="ECO:0000256" key="1">
    <source>
        <dbReference type="ARBA" id="ARBA00023449"/>
    </source>
</evidence>
<dbReference type="Gene3D" id="1.25.10.10">
    <property type="entry name" value="Leucine-rich Repeat Variant"/>
    <property type="match status" value="1"/>
</dbReference>
<dbReference type="Pfam" id="PF02181">
    <property type="entry name" value="FH2"/>
    <property type="match status" value="1"/>
</dbReference>
<dbReference type="Gene3D" id="1.20.58.2220">
    <property type="entry name" value="Formin, FH2 domain"/>
    <property type="match status" value="1"/>
</dbReference>